<accession>A0ABT4M610</accession>
<organism evidence="2 3">
    <name type="scientific">Castellaniella denitrificans</name>
    <dbReference type="NCBI Taxonomy" id="56119"/>
    <lineage>
        <taxon>Bacteria</taxon>
        <taxon>Pseudomonadati</taxon>
        <taxon>Pseudomonadota</taxon>
        <taxon>Betaproteobacteria</taxon>
        <taxon>Burkholderiales</taxon>
        <taxon>Alcaligenaceae</taxon>
        <taxon>Castellaniella</taxon>
    </lineage>
</organism>
<gene>
    <name evidence="2" type="ORF">O4H32_08110</name>
</gene>
<dbReference type="Proteomes" id="UP001068379">
    <property type="component" value="Unassembled WGS sequence"/>
</dbReference>
<keyword evidence="2" id="KW-0413">Isomerase</keyword>
<reference evidence="2" key="1">
    <citation type="submission" date="2022-12" db="EMBL/GenBank/DDBJ databases">
        <title>Bacterial isolates from different developmental stages of Nematostella vectensis.</title>
        <authorList>
            <person name="Fraune S."/>
        </authorList>
    </citation>
    <scope>NUCLEOTIDE SEQUENCE</scope>
    <source>
        <strain evidence="2">G21619-S1</strain>
    </source>
</reference>
<keyword evidence="3" id="KW-1185">Reference proteome</keyword>
<evidence type="ECO:0000313" key="3">
    <source>
        <dbReference type="Proteomes" id="UP001068379"/>
    </source>
</evidence>
<sequence>MPAGRPAPSGHSPLRRRLLLYGLALAAPGVAAEPGRTAGAAGDPPVFVRRVLPDAALAGEGRLRFFGLRIYDARLWVGRRFEADNFGAYPLALELTYHRAFAGADIAKRSIEEIGHQGGLTPGQALRWRTELAGLLPDVQPGDRLTGLYLPGRGMTVWQESRRLGSIEDAELALRFFGIWLSTRTSEPDLRSALLARLTEARP</sequence>
<proteinExistence type="predicted"/>
<dbReference type="EMBL" id="JAPWHE010000004">
    <property type="protein sequence ID" value="MCZ4329910.1"/>
    <property type="molecule type" value="Genomic_DNA"/>
</dbReference>
<evidence type="ECO:0000313" key="2">
    <source>
        <dbReference type="EMBL" id="MCZ4329910.1"/>
    </source>
</evidence>
<comment type="caution">
    <text evidence="2">The sequence shown here is derived from an EMBL/GenBank/DDBJ whole genome shotgun (WGS) entry which is preliminary data.</text>
</comment>
<dbReference type="GO" id="GO:0016853">
    <property type="term" value="F:isomerase activity"/>
    <property type="evidence" value="ECO:0007669"/>
    <property type="project" value="UniProtKB-KW"/>
</dbReference>
<dbReference type="Pfam" id="PF16036">
    <property type="entry name" value="Chalcone_3"/>
    <property type="match status" value="1"/>
</dbReference>
<evidence type="ECO:0000259" key="1">
    <source>
        <dbReference type="Pfam" id="PF16036"/>
    </source>
</evidence>
<name>A0ABT4M610_9BURK</name>
<protein>
    <submittedName>
        <fullName evidence="2">Chalcone isomerase family protein</fullName>
    </submittedName>
</protein>
<dbReference type="InterPro" id="IPR016087">
    <property type="entry name" value="Chalcone_isomerase"/>
</dbReference>
<feature type="domain" description="Chalcone isomerase" evidence="1">
    <location>
        <begin position="136"/>
        <end position="195"/>
    </location>
</feature>
<dbReference type="RefSeq" id="WP_269358077.1">
    <property type="nucleotide sequence ID" value="NZ_JAPWHE010000004.1"/>
</dbReference>